<name>A0A544SWZ3_9BACI</name>
<dbReference type="AlphaFoldDB" id="A0A544SWZ3"/>
<dbReference type="EMBL" id="VDGG01000038">
    <property type="protein sequence ID" value="TQR09677.1"/>
    <property type="molecule type" value="Genomic_DNA"/>
</dbReference>
<accession>A0A544SWZ3</accession>
<evidence type="ECO:0000313" key="1">
    <source>
        <dbReference type="EMBL" id="TQR09677.1"/>
    </source>
</evidence>
<sequence>MATKKYILDRFDDFFVVLFEKNNKANKLVILKDKFTIDAKIGDLVEVHMNEDKSGYDFKILKEEANETKQRLLDLIEGMKKE</sequence>
<proteinExistence type="predicted"/>
<dbReference type="InterPro" id="IPR021377">
    <property type="entry name" value="DUF3006"/>
</dbReference>
<dbReference type="Proteomes" id="UP000318937">
    <property type="component" value="Unassembled WGS sequence"/>
</dbReference>
<dbReference type="OrthoDB" id="2969425at2"/>
<organism evidence="1 2">
    <name type="scientific">Psychrobacillus soli</name>
    <dbReference type="NCBI Taxonomy" id="1543965"/>
    <lineage>
        <taxon>Bacteria</taxon>
        <taxon>Bacillati</taxon>
        <taxon>Bacillota</taxon>
        <taxon>Bacilli</taxon>
        <taxon>Bacillales</taxon>
        <taxon>Bacillaceae</taxon>
        <taxon>Psychrobacillus</taxon>
    </lineage>
</organism>
<dbReference type="Pfam" id="PF11213">
    <property type="entry name" value="DUF3006"/>
    <property type="match status" value="1"/>
</dbReference>
<dbReference type="RefSeq" id="WP_142608317.1">
    <property type="nucleotide sequence ID" value="NZ_VDGG01000038.1"/>
</dbReference>
<gene>
    <name evidence="1" type="ORF">FG383_15580</name>
</gene>
<comment type="caution">
    <text evidence="1">The sequence shown here is derived from an EMBL/GenBank/DDBJ whole genome shotgun (WGS) entry which is preliminary data.</text>
</comment>
<evidence type="ECO:0000313" key="2">
    <source>
        <dbReference type="Proteomes" id="UP000318937"/>
    </source>
</evidence>
<keyword evidence="2" id="KW-1185">Reference proteome</keyword>
<reference evidence="1 2" key="1">
    <citation type="submission" date="2019-05" db="EMBL/GenBank/DDBJ databases">
        <title>Psychrobacillus vulpis sp. nov., a new species isolated from feces of a red fox that inhabits in The Tablas de Daimiel Natural Park, Albacete, Spain.</title>
        <authorList>
            <person name="Rodriguez M."/>
            <person name="Reina J.C."/>
            <person name="Bejar V."/>
            <person name="Llamas I."/>
        </authorList>
    </citation>
    <scope>NUCLEOTIDE SEQUENCE [LARGE SCALE GENOMIC DNA]</scope>
    <source>
        <strain evidence="1 2">NHI-2</strain>
    </source>
</reference>
<protein>
    <submittedName>
        <fullName evidence="1">DUF3006 family protein</fullName>
    </submittedName>
</protein>